<name>A0A0F9PSR1_9ZZZZ</name>
<sequence>MIGVTLYMKRDYKKEALRWFTQASDEFNDADEIRKMKKFYLALFHFQQAGEKALKAYLYQRLKSIEVFYTHSIADLFKMIVEIDSDFESIKHAKRLDQYYIPTRYPNGLPGGVPSRFYDDPKEAENAMLHAKSIIDLVKKKLIKD</sequence>
<dbReference type="InterPro" id="IPR007842">
    <property type="entry name" value="HEPN_dom"/>
</dbReference>
<evidence type="ECO:0000313" key="2">
    <source>
        <dbReference type="EMBL" id="KKM96202.1"/>
    </source>
</evidence>
<comment type="caution">
    <text evidence="2">The sequence shown here is derived from an EMBL/GenBank/DDBJ whole genome shotgun (WGS) entry which is preliminary data.</text>
</comment>
<organism evidence="2">
    <name type="scientific">marine sediment metagenome</name>
    <dbReference type="NCBI Taxonomy" id="412755"/>
    <lineage>
        <taxon>unclassified sequences</taxon>
        <taxon>metagenomes</taxon>
        <taxon>ecological metagenomes</taxon>
    </lineage>
</organism>
<dbReference type="PROSITE" id="PS50910">
    <property type="entry name" value="HEPN"/>
    <property type="match status" value="1"/>
</dbReference>
<dbReference type="Pfam" id="PF05168">
    <property type="entry name" value="HEPN"/>
    <property type="match status" value="1"/>
</dbReference>
<feature type="domain" description="HEPN" evidence="1">
    <location>
        <begin position="20"/>
        <end position="134"/>
    </location>
</feature>
<reference evidence="2" key="1">
    <citation type="journal article" date="2015" name="Nature">
        <title>Complex archaea that bridge the gap between prokaryotes and eukaryotes.</title>
        <authorList>
            <person name="Spang A."/>
            <person name="Saw J.H."/>
            <person name="Jorgensen S.L."/>
            <person name="Zaremba-Niedzwiedzka K."/>
            <person name="Martijn J."/>
            <person name="Lind A.E."/>
            <person name="van Eijk R."/>
            <person name="Schleper C."/>
            <person name="Guy L."/>
            <person name="Ettema T.J."/>
        </authorList>
    </citation>
    <scope>NUCLEOTIDE SEQUENCE</scope>
</reference>
<proteinExistence type="predicted"/>
<dbReference type="AlphaFoldDB" id="A0A0F9PSR1"/>
<dbReference type="EMBL" id="LAZR01005911">
    <property type="protein sequence ID" value="KKM96202.1"/>
    <property type="molecule type" value="Genomic_DNA"/>
</dbReference>
<dbReference type="SUPFAM" id="SSF81593">
    <property type="entry name" value="Nucleotidyltransferase substrate binding subunit/domain"/>
    <property type="match status" value="1"/>
</dbReference>
<dbReference type="Gene3D" id="1.20.120.330">
    <property type="entry name" value="Nucleotidyltransferases domain 2"/>
    <property type="match status" value="1"/>
</dbReference>
<protein>
    <recommendedName>
        <fullName evidence="1">HEPN domain-containing protein</fullName>
    </recommendedName>
</protein>
<gene>
    <name evidence="2" type="ORF">LCGC14_1180490</name>
</gene>
<accession>A0A0F9PSR1</accession>
<evidence type="ECO:0000259" key="1">
    <source>
        <dbReference type="PROSITE" id="PS50910"/>
    </source>
</evidence>
<dbReference type="SMART" id="SM00748">
    <property type="entry name" value="HEPN"/>
    <property type="match status" value="1"/>
</dbReference>